<dbReference type="Proteomes" id="UP000317648">
    <property type="component" value="Chromosome"/>
</dbReference>
<dbReference type="KEGG" id="lcre:Pla8534_19800"/>
<name>A0A518DQU5_9BACT</name>
<evidence type="ECO:0000256" key="1">
    <source>
        <dbReference type="SAM" id="SignalP"/>
    </source>
</evidence>
<gene>
    <name evidence="2" type="ORF">Pla8534_19800</name>
</gene>
<evidence type="ECO:0000313" key="3">
    <source>
        <dbReference type="Proteomes" id="UP000317648"/>
    </source>
</evidence>
<evidence type="ECO:0000313" key="2">
    <source>
        <dbReference type="EMBL" id="QDU94192.1"/>
    </source>
</evidence>
<feature type="chain" id="PRO_5021775139" description="Secreted protein" evidence="1">
    <location>
        <begin position="22"/>
        <end position="387"/>
    </location>
</feature>
<feature type="signal peptide" evidence="1">
    <location>
        <begin position="1"/>
        <end position="21"/>
    </location>
</feature>
<sequence precursor="true">MRYAVLLSLLGQLMLSTPSWACALCYPQYATTISEDLQKNDIAVIGVLVKQPANITPATPDDEAKSLFQVTKVLRGDALKVGDEIEAFYFGSDQPTKKRPPSFLLLGIDDDESKIAWGSPWRLSDTALAYLDELPKLPAAGGKRLKFFQDYLENGDEMLARDAYDEFVKAPYKDLVALGPDMNREQLLAWIGSKDTSSHRRRLYFTMLGVCGQPDDASMLEAKLQSTRRSDHEGLDALIACYLKLKGAAGLPLVEKRFLSVESATYVETYSAVLAIRFVDTELKVAPRRRLIKSFRLLLNRPALADLVVPDLARWEDWESMPKLVELFKNADDDTIWIREPIIKFLMACPLPAADKELDALRKIDPKAFQRVEQISPFGPPVVEKAS</sequence>
<keyword evidence="3" id="KW-1185">Reference proteome</keyword>
<organism evidence="2 3">
    <name type="scientific">Lignipirellula cremea</name>
    <dbReference type="NCBI Taxonomy" id="2528010"/>
    <lineage>
        <taxon>Bacteria</taxon>
        <taxon>Pseudomonadati</taxon>
        <taxon>Planctomycetota</taxon>
        <taxon>Planctomycetia</taxon>
        <taxon>Pirellulales</taxon>
        <taxon>Pirellulaceae</taxon>
        <taxon>Lignipirellula</taxon>
    </lineage>
</organism>
<proteinExistence type="predicted"/>
<keyword evidence="1" id="KW-0732">Signal</keyword>
<dbReference type="RefSeq" id="WP_145052171.1">
    <property type="nucleotide sequence ID" value="NZ_CP036433.1"/>
</dbReference>
<accession>A0A518DQU5</accession>
<evidence type="ECO:0008006" key="4">
    <source>
        <dbReference type="Google" id="ProtNLM"/>
    </source>
</evidence>
<dbReference type="EMBL" id="CP036433">
    <property type="protein sequence ID" value="QDU94192.1"/>
    <property type="molecule type" value="Genomic_DNA"/>
</dbReference>
<dbReference type="OrthoDB" id="260790at2"/>
<dbReference type="AlphaFoldDB" id="A0A518DQU5"/>
<reference evidence="2 3" key="1">
    <citation type="submission" date="2019-02" db="EMBL/GenBank/DDBJ databases">
        <title>Deep-cultivation of Planctomycetes and their phenomic and genomic characterization uncovers novel biology.</title>
        <authorList>
            <person name="Wiegand S."/>
            <person name="Jogler M."/>
            <person name="Boedeker C."/>
            <person name="Pinto D."/>
            <person name="Vollmers J."/>
            <person name="Rivas-Marin E."/>
            <person name="Kohn T."/>
            <person name="Peeters S.H."/>
            <person name="Heuer A."/>
            <person name="Rast P."/>
            <person name="Oberbeckmann S."/>
            <person name="Bunk B."/>
            <person name="Jeske O."/>
            <person name="Meyerdierks A."/>
            <person name="Storesund J.E."/>
            <person name="Kallscheuer N."/>
            <person name="Luecker S."/>
            <person name="Lage O.M."/>
            <person name="Pohl T."/>
            <person name="Merkel B.J."/>
            <person name="Hornburger P."/>
            <person name="Mueller R.-W."/>
            <person name="Bruemmer F."/>
            <person name="Labrenz M."/>
            <person name="Spormann A.M."/>
            <person name="Op den Camp H."/>
            <person name="Overmann J."/>
            <person name="Amann R."/>
            <person name="Jetten M.S.M."/>
            <person name="Mascher T."/>
            <person name="Medema M.H."/>
            <person name="Devos D.P."/>
            <person name="Kaster A.-K."/>
            <person name="Ovreas L."/>
            <person name="Rohde M."/>
            <person name="Galperin M.Y."/>
            <person name="Jogler C."/>
        </authorList>
    </citation>
    <scope>NUCLEOTIDE SEQUENCE [LARGE SCALE GENOMIC DNA]</scope>
    <source>
        <strain evidence="2 3">Pla85_3_4</strain>
    </source>
</reference>
<protein>
    <recommendedName>
        <fullName evidence="4">Secreted protein</fullName>
    </recommendedName>
</protein>